<evidence type="ECO:0000313" key="2">
    <source>
        <dbReference type="Proteomes" id="UP000241769"/>
    </source>
</evidence>
<dbReference type="EMBL" id="MDYQ01000077">
    <property type="protein sequence ID" value="PRP83762.1"/>
    <property type="molecule type" value="Genomic_DNA"/>
</dbReference>
<protein>
    <submittedName>
        <fullName evidence="1">Uncharacterized protein</fullName>
    </submittedName>
</protein>
<name>A0A2P6NIJ9_9EUKA</name>
<reference evidence="1 2" key="1">
    <citation type="journal article" date="2018" name="Genome Biol. Evol.">
        <title>Multiple Roots of Fruiting Body Formation in Amoebozoa.</title>
        <authorList>
            <person name="Hillmann F."/>
            <person name="Forbes G."/>
            <person name="Novohradska S."/>
            <person name="Ferling I."/>
            <person name="Riege K."/>
            <person name="Groth M."/>
            <person name="Westermann M."/>
            <person name="Marz M."/>
            <person name="Spaller T."/>
            <person name="Winckler T."/>
            <person name="Schaap P."/>
            <person name="Glockner G."/>
        </authorList>
    </citation>
    <scope>NUCLEOTIDE SEQUENCE [LARGE SCALE GENOMIC DNA]</scope>
    <source>
        <strain evidence="1 2">Jena</strain>
    </source>
</reference>
<evidence type="ECO:0000313" key="1">
    <source>
        <dbReference type="EMBL" id="PRP83762.1"/>
    </source>
</evidence>
<accession>A0A2P6NIJ9</accession>
<keyword evidence="2" id="KW-1185">Reference proteome</keyword>
<dbReference type="AlphaFoldDB" id="A0A2P6NIJ9"/>
<dbReference type="Proteomes" id="UP000241769">
    <property type="component" value="Unassembled WGS sequence"/>
</dbReference>
<organism evidence="1 2">
    <name type="scientific">Planoprotostelium fungivorum</name>
    <dbReference type="NCBI Taxonomy" id="1890364"/>
    <lineage>
        <taxon>Eukaryota</taxon>
        <taxon>Amoebozoa</taxon>
        <taxon>Evosea</taxon>
        <taxon>Variosea</taxon>
        <taxon>Cavosteliida</taxon>
        <taxon>Cavosteliaceae</taxon>
        <taxon>Planoprotostelium</taxon>
    </lineage>
</organism>
<comment type="caution">
    <text evidence="1">The sequence shown here is derived from an EMBL/GenBank/DDBJ whole genome shotgun (WGS) entry which is preliminary data.</text>
</comment>
<gene>
    <name evidence="1" type="ORF">PROFUN_09094</name>
</gene>
<proteinExistence type="predicted"/>
<sequence length="121" mass="14205">MNAYRCFAEDHQTEHRRLDRNHCTLKDSSLCLTEAEANEGLWFLRFLLDVVTRVVLALKSATRSGLLDRLSSAYKILGLPISLSYIQDRLNLVLLFTVNYDRRWSWSLSTYQCVLHVRREK</sequence>
<dbReference type="InParanoid" id="A0A2P6NIJ9"/>